<dbReference type="InterPro" id="IPR012674">
    <property type="entry name" value="Calycin"/>
</dbReference>
<dbReference type="GO" id="GO:0016829">
    <property type="term" value="F:lyase activity"/>
    <property type="evidence" value="ECO:0007669"/>
    <property type="project" value="UniProtKB-KW"/>
</dbReference>
<proteinExistence type="inferred from homology"/>
<evidence type="ECO:0000256" key="2">
    <source>
        <dbReference type="ARBA" id="ARBA00023239"/>
    </source>
</evidence>
<evidence type="ECO:0000256" key="3">
    <source>
        <dbReference type="HAMAP-Rule" id="MF_01459"/>
    </source>
</evidence>
<organism evidence="4 5">
    <name type="scientific">Nostoc edaphicum CCNP1411</name>
    <dbReference type="NCBI Taxonomy" id="1472755"/>
    <lineage>
        <taxon>Bacteria</taxon>
        <taxon>Bacillati</taxon>
        <taxon>Cyanobacteriota</taxon>
        <taxon>Cyanophyceae</taxon>
        <taxon>Nostocales</taxon>
        <taxon>Nostocaceae</taxon>
        <taxon>Nostoc</taxon>
    </lineage>
</organism>
<dbReference type="EMBL" id="CP054698">
    <property type="protein sequence ID" value="QMS91662.1"/>
    <property type="molecule type" value="Genomic_DNA"/>
</dbReference>
<keyword evidence="2 3" id="KW-0456">Lyase</keyword>
<evidence type="ECO:0000313" key="4">
    <source>
        <dbReference type="EMBL" id="QMS91662.1"/>
    </source>
</evidence>
<dbReference type="CDD" id="cd19433">
    <property type="entry name" value="lipocalin_CpcS-CpeS"/>
    <property type="match status" value="1"/>
</dbReference>
<name>A0A7D7QIW6_9NOSO</name>
<dbReference type="Proteomes" id="UP000514713">
    <property type="component" value="Chromosome"/>
</dbReference>
<reference evidence="5" key="1">
    <citation type="submission" date="2020-06" db="EMBL/GenBank/DDBJ databases">
        <title>Nostoc edaphicum CCNP1411 genome.</title>
        <authorList>
            <person name="Fidor A."/>
            <person name="Grabski M."/>
            <person name="Gawor J."/>
            <person name="Gromadka R."/>
            <person name="Wegrzyn G."/>
            <person name="Mazur-Marzec H."/>
        </authorList>
    </citation>
    <scope>NUCLEOTIDE SEQUENCE [LARGE SCALE GENOMIC DNA]</scope>
    <source>
        <strain evidence="5">CCNP1411</strain>
    </source>
</reference>
<comment type="similarity">
    <text evidence="1 3">Belongs to the CpcS/CpeS biliprotein lyase family.</text>
</comment>
<sequence length="178" mass="19747">MEITEFFELSIGRWRSQRSGHHLAFAHFEQVLSDIDIESLSTDDPAVLAICQLYDTDPASITHPFRMTWKGESDWDDKPISGSTVLVPIPDAANSSRGKLLRDKGYAETISAVAKYHLSDDGIFTLLTEYELAAAEEKIWFATPNLRFRVATIKTSDGKGVTTASFSSEIRSLSNSIS</sequence>
<protein>
    <recommendedName>
        <fullName evidence="3">Chromophore lyase CpcS/CpeS</fullName>
        <ecNumber evidence="3">4.-.-.-</ecNumber>
    </recommendedName>
</protein>
<dbReference type="EC" id="4.-.-.-" evidence="3"/>
<dbReference type="KEGG" id="ned:HUN01_30185"/>
<dbReference type="GO" id="GO:0017006">
    <property type="term" value="P:protein-tetrapyrrole linkage"/>
    <property type="evidence" value="ECO:0007669"/>
    <property type="project" value="UniProtKB-UniRule"/>
</dbReference>
<dbReference type="RefSeq" id="WP_181929258.1">
    <property type="nucleotide sequence ID" value="NZ_CP054698.1"/>
</dbReference>
<evidence type="ECO:0000256" key="1">
    <source>
        <dbReference type="ARBA" id="ARBA00010681"/>
    </source>
</evidence>
<accession>A0A7D7QIW6</accession>
<comment type="function">
    <text evidence="3">Covalently attaches a chromophore to Cys residue(s) of phycobiliproteins.</text>
</comment>
<evidence type="ECO:0000313" key="5">
    <source>
        <dbReference type="Proteomes" id="UP000514713"/>
    </source>
</evidence>
<dbReference type="AlphaFoldDB" id="A0A7D7QIW6"/>
<dbReference type="Gene3D" id="2.40.128.20">
    <property type="match status" value="1"/>
</dbReference>
<keyword evidence="5" id="KW-1185">Reference proteome</keyword>
<dbReference type="InterPro" id="IPR018536">
    <property type="entry name" value="CpcS/CpeS"/>
</dbReference>
<gene>
    <name evidence="3" type="primary">cpcS</name>
    <name evidence="4" type="ORF">HUN01_30185</name>
</gene>
<dbReference type="HAMAP" id="MF_01459">
    <property type="entry name" value="Chrphore_lyase_CpxS"/>
    <property type="match status" value="1"/>
</dbReference>
<dbReference type="Pfam" id="PF09367">
    <property type="entry name" value="CpeS"/>
    <property type="match status" value="1"/>
</dbReference>